<dbReference type="AlphaFoldDB" id="A0A512NND8"/>
<dbReference type="InterPro" id="IPR002068">
    <property type="entry name" value="A-crystallin/Hsp20_dom"/>
</dbReference>
<name>A0A512NND8_9HYPH</name>
<evidence type="ECO:0000256" key="4">
    <source>
        <dbReference type="SAM" id="MobiDB-lite"/>
    </source>
</evidence>
<evidence type="ECO:0000256" key="1">
    <source>
        <dbReference type="ARBA" id="ARBA00023016"/>
    </source>
</evidence>
<comment type="similarity">
    <text evidence="2 3">Belongs to the small heat shock protein (HSP20) family.</text>
</comment>
<evidence type="ECO:0000256" key="3">
    <source>
        <dbReference type="RuleBase" id="RU003616"/>
    </source>
</evidence>
<evidence type="ECO:0000259" key="5">
    <source>
        <dbReference type="PROSITE" id="PS01031"/>
    </source>
</evidence>
<dbReference type="PANTHER" id="PTHR47062">
    <property type="match status" value="1"/>
</dbReference>
<dbReference type="RefSeq" id="WP_147155808.1">
    <property type="nucleotide sequence ID" value="NZ_BKAJ01000165.1"/>
</dbReference>
<feature type="compositionally biased region" description="Polar residues" evidence="4">
    <location>
        <begin position="141"/>
        <end position="151"/>
    </location>
</feature>
<evidence type="ECO:0000313" key="6">
    <source>
        <dbReference type="EMBL" id="GEP60467.1"/>
    </source>
</evidence>
<dbReference type="InterPro" id="IPR008978">
    <property type="entry name" value="HSP20-like_chaperone"/>
</dbReference>
<evidence type="ECO:0000313" key="7">
    <source>
        <dbReference type="Proteomes" id="UP000321058"/>
    </source>
</evidence>
<dbReference type="Proteomes" id="UP000321058">
    <property type="component" value="Unassembled WGS sequence"/>
</dbReference>
<keyword evidence="1" id="KW-0346">Stress response</keyword>
<comment type="caution">
    <text evidence="6">The sequence shown here is derived from an EMBL/GenBank/DDBJ whole genome shotgun (WGS) entry which is preliminary data.</text>
</comment>
<dbReference type="PANTHER" id="PTHR47062:SF1">
    <property type="entry name" value="SMALL HEAT SHOCK PROTEIN IBPA"/>
    <property type="match status" value="1"/>
</dbReference>
<sequence length="151" mass="17127">MRTDFDFAPLYRATVGFDRVFDMLDSMAGQPSPGGYPPYNIEKTADDAWRIVMAVAGFTEAELNVTQKEDELLVTGKGHPDRNEGIEYLYRGIGGRDFERRFQLADHVRVTAAKLQNGLLSIDLQRELPEEKKPRPIRIEAQSTPRTISQQ</sequence>
<dbReference type="InterPro" id="IPR037913">
    <property type="entry name" value="ACD_IbpA/B"/>
</dbReference>
<dbReference type="OrthoDB" id="9810618at2"/>
<dbReference type="Pfam" id="PF00011">
    <property type="entry name" value="HSP20"/>
    <property type="match status" value="1"/>
</dbReference>
<dbReference type="PROSITE" id="PS01031">
    <property type="entry name" value="SHSP"/>
    <property type="match status" value="1"/>
</dbReference>
<dbReference type="CDD" id="cd06470">
    <property type="entry name" value="ACD_IbpA-B_like"/>
    <property type="match status" value="1"/>
</dbReference>
<proteinExistence type="inferred from homology"/>
<dbReference type="EMBL" id="BKAJ01000165">
    <property type="protein sequence ID" value="GEP60467.1"/>
    <property type="molecule type" value="Genomic_DNA"/>
</dbReference>
<evidence type="ECO:0000256" key="2">
    <source>
        <dbReference type="PROSITE-ProRule" id="PRU00285"/>
    </source>
</evidence>
<protein>
    <submittedName>
        <fullName evidence="6">Heat-shock protein Hsp20</fullName>
    </submittedName>
</protein>
<feature type="region of interest" description="Disordered" evidence="4">
    <location>
        <begin position="131"/>
        <end position="151"/>
    </location>
</feature>
<reference evidence="6 7" key="1">
    <citation type="submission" date="2019-07" db="EMBL/GenBank/DDBJ databases">
        <title>Whole genome shotgun sequence of Reyranella soli NBRC 108950.</title>
        <authorList>
            <person name="Hosoyama A."/>
            <person name="Uohara A."/>
            <person name="Ohji S."/>
            <person name="Ichikawa N."/>
        </authorList>
    </citation>
    <scope>NUCLEOTIDE SEQUENCE [LARGE SCALE GENOMIC DNA]</scope>
    <source>
        <strain evidence="6 7">NBRC 108950</strain>
    </source>
</reference>
<gene>
    <name evidence="6" type="ORF">RSO01_76330</name>
</gene>
<dbReference type="Gene3D" id="2.60.40.790">
    <property type="match status" value="1"/>
</dbReference>
<feature type="domain" description="SHSP" evidence="5">
    <location>
        <begin position="30"/>
        <end position="142"/>
    </location>
</feature>
<keyword evidence="7" id="KW-1185">Reference proteome</keyword>
<organism evidence="6 7">
    <name type="scientific">Reyranella soli</name>
    <dbReference type="NCBI Taxonomy" id="1230389"/>
    <lineage>
        <taxon>Bacteria</taxon>
        <taxon>Pseudomonadati</taxon>
        <taxon>Pseudomonadota</taxon>
        <taxon>Alphaproteobacteria</taxon>
        <taxon>Hyphomicrobiales</taxon>
        <taxon>Reyranellaceae</taxon>
        <taxon>Reyranella</taxon>
    </lineage>
</organism>
<dbReference type="SUPFAM" id="SSF49764">
    <property type="entry name" value="HSP20-like chaperones"/>
    <property type="match status" value="1"/>
</dbReference>
<accession>A0A512NND8</accession>